<name>A0A7W0HMD2_9ACTN</name>
<keyword evidence="3" id="KW-1185">Reference proteome</keyword>
<dbReference type="EMBL" id="JACDUR010000001">
    <property type="protein sequence ID" value="MBA2888669.1"/>
    <property type="molecule type" value="Genomic_DNA"/>
</dbReference>
<accession>A0A7W0HMD2</accession>
<dbReference type="Proteomes" id="UP000530928">
    <property type="component" value="Unassembled WGS sequence"/>
</dbReference>
<evidence type="ECO:0000256" key="1">
    <source>
        <dbReference type="SAM" id="SignalP"/>
    </source>
</evidence>
<reference evidence="2 3" key="1">
    <citation type="submission" date="2020-07" db="EMBL/GenBank/DDBJ databases">
        <title>Genomic Encyclopedia of Type Strains, Phase IV (KMG-IV): sequencing the most valuable type-strain genomes for metagenomic binning, comparative biology and taxonomic classification.</title>
        <authorList>
            <person name="Goeker M."/>
        </authorList>
    </citation>
    <scope>NUCLEOTIDE SEQUENCE [LARGE SCALE GENOMIC DNA]</scope>
    <source>
        <strain evidence="2 3">DSM 45533</strain>
    </source>
</reference>
<protein>
    <submittedName>
        <fullName evidence="2">Uncharacterized protein</fullName>
    </submittedName>
</protein>
<keyword evidence="1" id="KW-0732">Signal</keyword>
<feature type="chain" id="PRO_5031220983" evidence="1">
    <location>
        <begin position="25"/>
        <end position="152"/>
    </location>
</feature>
<dbReference type="AlphaFoldDB" id="A0A7W0HMD2"/>
<dbReference type="RefSeq" id="WP_181606883.1">
    <property type="nucleotide sequence ID" value="NZ_BAABAM010000001.1"/>
</dbReference>
<evidence type="ECO:0000313" key="3">
    <source>
        <dbReference type="Proteomes" id="UP000530928"/>
    </source>
</evidence>
<evidence type="ECO:0000313" key="2">
    <source>
        <dbReference type="EMBL" id="MBA2888669.1"/>
    </source>
</evidence>
<gene>
    <name evidence="2" type="ORF">HNR30_000004</name>
</gene>
<feature type="signal peptide" evidence="1">
    <location>
        <begin position="1"/>
        <end position="24"/>
    </location>
</feature>
<proteinExistence type="predicted"/>
<sequence>MRTLLALLAPAVAAVLLAAQPASAVPSVKWGPYQTPGGKAKVHGTYIAVGEDHDVLPTADTLTVKGKLTDYARSPGTCAWVMWQFAIRKGNQFVIKEKNIRDCSYGTARKFTLVYKDVYQAELKVCSEGKAAEPSASCRYSGTWKIIYKSPL</sequence>
<organism evidence="2 3">
    <name type="scientific">Nonomuraea soli</name>
    <dbReference type="NCBI Taxonomy" id="1032476"/>
    <lineage>
        <taxon>Bacteria</taxon>
        <taxon>Bacillati</taxon>
        <taxon>Actinomycetota</taxon>
        <taxon>Actinomycetes</taxon>
        <taxon>Streptosporangiales</taxon>
        <taxon>Streptosporangiaceae</taxon>
        <taxon>Nonomuraea</taxon>
    </lineage>
</organism>
<comment type="caution">
    <text evidence="2">The sequence shown here is derived from an EMBL/GenBank/DDBJ whole genome shotgun (WGS) entry which is preliminary data.</text>
</comment>